<protein>
    <recommendedName>
        <fullName evidence="2">diguanylate cyclase</fullName>
        <ecNumber evidence="2">2.7.7.65</ecNumber>
    </recommendedName>
</protein>
<dbReference type="InterPro" id="IPR000160">
    <property type="entry name" value="GGDEF_dom"/>
</dbReference>
<feature type="domain" description="PAS" evidence="4">
    <location>
        <begin position="3"/>
        <end position="73"/>
    </location>
</feature>
<evidence type="ECO:0000259" key="4">
    <source>
        <dbReference type="PROSITE" id="PS50112"/>
    </source>
</evidence>
<dbReference type="PANTHER" id="PTHR45138">
    <property type="entry name" value="REGULATORY COMPONENTS OF SENSORY TRANSDUCTION SYSTEM"/>
    <property type="match status" value="1"/>
</dbReference>
<dbReference type="EMBL" id="PIPY01000005">
    <property type="protein sequence ID" value="RUO61808.1"/>
    <property type="molecule type" value="Genomic_DNA"/>
</dbReference>
<dbReference type="InterPro" id="IPR029016">
    <property type="entry name" value="GAF-like_dom_sf"/>
</dbReference>
<dbReference type="PROSITE" id="PS50887">
    <property type="entry name" value="GGDEF"/>
    <property type="match status" value="1"/>
</dbReference>
<dbReference type="SUPFAM" id="SSF55073">
    <property type="entry name" value="Nucleotide cyclase"/>
    <property type="match status" value="1"/>
</dbReference>
<dbReference type="Pfam" id="PF08448">
    <property type="entry name" value="PAS_4"/>
    <property type="match status" value="1"/>
</dbReference>
<dbReference type="Pfam" id="PF01590">
    <property type="entry name" value="GAF"/>
    <property type="match status" value="1"/>
</dbReference>
<feature type="domain" description="GGDEF" evidence="5">
    <location>
        <begin position="320"/>
        <end position="452"/>
    </location>
</feature>
<name>A0A432YLN8_9GAMM</name>
<dbReference type="EC" id="2.7.7.65" evidence="2"/>
<dbReference type="CDD" id="cd00130">
    <property type="entry name" value="PAS"/>
    <property type="match status" value="1"/>
</dbReference>
<dbReference type="InterPro" id="IPR000014">
    <property type="entry name" value="PAS"/>
</dbReference>
<evidence type="ECO:0000256" key="1">
    <source>
        <dbReference type="ARBA" id="ARBA00001946"/>
    </source>
</evidence>
<dbReference type="Gene3D" id="3.30.450.20">
    <property type="entry name" value="PAS domain"/>
    <property type="match status" value="1"/>
</dbReference>
<dbReference type="InterPro" id="IPR050469">
    <property type="entry name" value="Diguanylate_Cyclase"/>
</dbReference>
<dbReference type="AlphaFoldDB" id="A0A432YLN8"/>
<dbReference type="OrthoDB" id="5800589at2"/>
<gene>
    <name evidence="6" type="ORF">CWI71_05455</name>
</gene>
<dbReference type="NCBIfam" id="TIGR00254">
    <property type="entry name" value="GGDEF"/>
    <property type="match status" value="1"/>
</dbReference>
<dbReference type="InterPro" id="IPR013656">
    <property type="entry name" value="PAS_4"/>
</dbReference>
<dbReference type="PANTHER" id="PTHR45138:SF9">
    <property type="entry name" value="DIGUANYLATE CYCLASE DGCM-RELATED"/>
    <property type="match status" value="1"/>
</dbReference>
<dbReference type="Gene3D" id="3.30.70.270">
    <property type="match status" value="1"/>
</dbReference>
<comment type="caution">
    <text evidence="6">The sequence shown here is derived from an EMBL/GenBank/DDBJ whole genome shotgun (WGS) entry which is preliminary data.</text>
</comment>
<dbReference type="Proteomes" id="UP000288259">
    <property type="component" value="Unassembled WGS sequence"/>
</dbReference>
<dbReference type="FunFam" id="3.30.70.270:FF:000001">
    <property type="entry name" value="Diguanylate cyclase domain protein"/>
    <property type="match status" value="1"/>
</dbReference>
<keyword evidence="7" id="KW-1185">Reference proteome</keyword>
<dbReference type="RefSeq" id="WP_126754268.1">
    <property type="nucleotide sequence ID" value="NZ_PIPY01000005.1"/>
</dbReference>
<dbReference type="InterPro" id="IPR003018">
    <property type="entry name" value="GAF"/>
</dbReference>
<accession>A0A432YLN8</accession>
<dbReference type="Gene3D" id="3.30.450.40">
    <property type="match status" value="1"/>
</dbReference>
<evidence type="ECO:0000256" key="3">
    <source>
        <dbReference type="ARBA" id="ARBA00034247"/>
    </source>
</evidence>
<dbReference type="Pfam" id="PF00990">
    <property type="entry name" value="GGDEF"/>
    <property type="match status" value="1"/>
</dbReference>
<dbReference type="SMART" id="SM00065">
    <property type="entry name" value="GAF"/>
    <property type="match status" value="1"/>
</dbReference>
<evidence type="ECO:0000256" key="2">
    <source>
        <dbReference type="ARBA" id="ARBA00012528"/>
    </source>
</evidence>
<dbReference type="CDD" id="cd01949">
    <property type="entry name" value="GGDEF"/>
    <property type="match status" value="1"/>
</dbReference>
<organism evidence="6 7">
    <name type="scientific">Pseudidiomarina insulisalsae</name>
    <dbReference type="NCBI Taxonomy" id="575789"/>
    <lineage>
        <taxon>Bacteria</taxon>
        <taxon>Pseudomonadati</taxon>
        <taxon>Pseudomonadota</taxon>
        <taxon>Gammaproteobacteria</taxon>
        <taxon>Alteromonadales</taxon>
        <taxon>Idiomarinaceae</taxon>
        <taxon>Pseudidiomarina</taxon>
    </lineage>
</organism>
<reference evidence="7" key="1">
    <citation type="journal article" date="2018" name="Front. Microbiol.">
        <title>Genome-Based Analysis Reveals the Taxonomy and Diversity of the Family Idiomarinaceae.</title>
        <authorList>
            <person name="Liu Y."/>
            <person name="Lai Q."/>
            <person name="Shao Z."/>
        </authorList>
    </citation>
    <scope>NUCLEOTIDE SEQUENCE [LARGE SCALE GENOMIC DNA]</scope>
    <source>
        <strain evidence="7">CVS-6</strain>
    </source>
</reference>
<dbReference type="PROSITE" id="PS50112">
    <property type="entry name" value="PAS"/>
    <property type="match status" value="1"/>
</dbReference>
<dbReference type="InterPro" id="IPR043128">
    <property type="entry name" value="Rev_trsase/Diguanyl_cyclase"/>
</dbReference>
<dbReference type="SMART" id="SM00267">
    <property type="entry name" value="GGDEF"/>
    <property type="match status" value="1"/>
</dbReference>
<dbReference type="SUPFAM" id="SSF55781">
    <property type="entry name" value="GAF domain-like"/>
    <property type="match status" value="1"/>
</dbReference>
<evidence type="ECO:0000313" key="6">
    <source>
        <dbReference type="EMBL" id="RUO61808.1"/>
    </source>
</evidence>
<sequence>MKLDHSFEKFANSLPFLFAFVDNDRCYRFVNSSFEAFFGVSLQDIKGKSIGEIVGPQSYAKVSKLHQRVLKGEELHFEDEIRLRDGRRLQLDVRYIPNRDEHTGEVHGFFTLINDITKYAGAAEVLRAVHDVVHRQSQTLSLDRIDKLLRLGCHYLNAQTGIASRIIKDDYIVEYIHTSGEPIAPGTCFNVNTTYCSTVLEAEAVVAIESITDNDDFQSHPCAKELEAESYIGFPIRVNGQTWGTLSFSNPTPRITPFSELEIELVSLVCSAIETVLLNSSKTKRLEQLAYSDFLTGLTNRLYLTERFEDIKARTNTTSNITCLALVDLDHFKKVNDTYGHDVGDLVLQRVARELSGIVRSTDCCSRVGGEEFALLLPDIPRNKSEQLLATVRTVIDRMRITFDDSELSLTVSIGATAVGEDESLSAAYKQADLALYQSKKNGRNQVTWADS</sequence>
<comment type="cofactor">
    <cofactor evidence="1">
        <name>Mg(2+)</name>
        <dbReference type="ChEBI" id="CHEBI:18420"/>
    </cofactor>
</comment>
<dbReference type="NCBIfam" id="TIGR00229">
    <property type="entry name" value="sensory_box"/>
    <property type="match status" value="1"/>
</dbReference>
<proteinExistence type="predicted"/>
<evidence type="ECO:0000313" key="7">
    <source>
        <dbReference type="Proteomes" id="UP000288259"/>
    </source>
</evidence>
<dbReference type="SUPFAM" id="SSF55785">
    <property type="entry name" value="PYP-like sensor domain (PAS domain)"/>
    <property type="match status" value="1"/>
</dbReference>
<dbReference type="SMART" id="SM00091">
    <property type="entry name" value="PAS"/>
    <property type="match status" value="1"/>
</dbReference>
<evidence type="ECO:0000259" key="5">
    <source>
        <dbReference type="PROSITE" id="PS50887"/>
    </source>
</evidence>
<comment type="catalytic activity">
    <reaction evidence="3">
        <text>2 GTP = 3',3'-c-di-GMP + 2 diphosphate</text>
        <dbReference type="Rhea" id="RHEA:24898"/>
        <dbReference type="ChEBI" id="CHEBI:33019"/>
        <dbReference type="ChEBI" id="CHEBI:37565"/>
        <dbReference type="ChEBI" id="CHEBI:58805"/>
        <dbReference type="EC" id="2.7.7.65"/>
    </reaction>
</comment>
<dbReference type="InterPro" id="IPR035965">
    <property type="entry name" value="PAS-like_dom_sf"/>
</dbReference>
<dbReference type="GO" id="GO:0052621">
    <property type="term" value="F:diguanylate cyclase activity"/>
    <property type="evidence" value="ECO:0007669"/>
    <property type="project" value="UniProtKB-EC"/>
</dbReference>
<dbReference type="InterPro" id="IPR029787">
    <property type="entry name" value="Nucleotide_cyclase"/>
</dbReference>